<evidence type="ECO:0000256" key="4">
    <source>
        <dbReference type="ARBA" id="ARBA00022692"/>
    </source>
</evidence>
<evidence type="ECO:0000256" key="6">
    <source>
        <dbReference type="ARBA" id="ARBA00022840"/>
    </source>
</evidence>
<keyword evidence="5" id="KW-0547">Nucleotide-binding</keyword>
<dbReference type="SUPFAM" id="SSF52540">
    <property type="entry name" value="P-loop containing nucleoside triphosphate hydrolases"/>
    <property type="match status" value="1"/>
</dbReference>
<keyword evidence="7 9" id="KW-1133">Transmembrane helix</keyword>
<feature type="transmembrane region" description="Helical" evidence="9">
    <location>
        <begin position="383"/>
        <end position="403"/>
    </location>
</feature>
<dbReference type="InterPro" id="IPR013525">
    <property type="entry name" value="ABC2_TM"/>
</dbReference>
<evidence type="ECO:0000256" key="2">
    <source>
        <dbReference type="ARBA" id="ARBA00005814"/>
    </source>
</evidence>
<protein>
    <recommendedName>
        <fullName evidence="10">ABC transporter domain-containing protein</fullName>
    </recommendedName>
</protein>
<dbReference type="InterPro" id="IPR003593">
    <property type="entry name" value="AAA+_ATPase"/>
</dbReference>
<feature type="transmembrane region" description="Helical" evidence="9">
    <location>
        <begin position="415"/>
        <end position="433"/>
    </location>
</feature>
<keyword evidence="3" id="KW-0813">Transport</keyword>
<feature type="transmembrane region" description="Helical" evidence="9">
    <location>
        <begin position="603"/>
        <end position="624"/>
    </location>
</feature>
<comment type="similarity">
    <text evidence="2">Belongs to the ABC transporter superfamily. ABCG family. Eye pigment precursor importer (TC 3.A.1.204) subfamily.</text>
</comment>
<evidence type="ECO:0000259" key="10">
    <source>
        <dbReference type="PROSITE" id="PS50893"/>
    </source>
</evidence>
<comment type="caution">
    <text evidence="11">The sequence shown here is derived from an EMBL/GenBank/DDBJ whole genome shotgun (WGS) entry which is preliminary data.</text>
</comment>
<dbReference type="SMART" id="SM00382">
    <property type="entry name" value="AAA"/>
    <property type="match status" value="1"/>
</dbReference>
<dbReference type="PROSITE" id="PS00211">
    <property type="entry name" value="ABC_TRANSPORTER_1"/>
    <property type="match status" value="1"/>
</dbReference>
<evidence type="ECO:0000256" key="7">
    <source>
        <dbReference type="ARBA" id="ARBA00022989"/>
    </source>
</evidence>
<comment type="subcellular location">
    <subcellularLocation>
        <location evidence="1">Membrane</location>
        <topology evidence="1">Multi-pass membrane protein</topology>
    </subcellularLocation>
</comment>
<dbReference type="InterPro" id="IPR027417">
    <property type="entry name" value="P-loop_NTPase"/>
</dbReference>
<dbReference type="PANTHER" id="PTHR48041">
    <property type="entry name" value="ABC TRANSPORTER G FAMILY MEMBER 28"/>
    <property type="match status" value="1"/>
</dbReference>
<evidence type="ECO:0000313" key="11">
    <source>
        <dbReference type="EMBL" id="MCL7021714.1"/>
    </source>
</evidence>
<dbReference type="GO" id="GO:0005886">
    <property type="term" value="C:plasma membrane"/>
    <property type="evidence" value="ECO:0007669"/>
    <property type="project" value="TreeGrafter"/>
</dbReference>
<evidence type="ECO:0000256" key="3">
    <source>
        <dbReference type="ARBA" id="ARBA00022448"/>
    </source>
</evidence>
<dbReference type="Proteomes" id="UP001177140">
    <property type="component" value="Unassembled WGS sequence"/>
</dbReference>
<dbReference type="CDD" id="cd03213">
    <property type="entry name" value="ABCG_EPDR"/>
    <property type="match status" value="1"/>
</dbReference>
<reference evidence="11" key="1">
    <citation type="submission" date="2022-03" db="EMBL/GenBank/DDBJ databases">
        <title>A functionally conserved STORR gene fusion in Papaver species that diverged 16.8 million years ago.</title>
        <authorList>
            <person name="Catania T."/>
        </authorList>
    </citation>
    <scope>NUCLEOTIDE SEQUENCE</scope>
    <source>
        <strain evidence="11">S-191538</strain>
    </source>
</reference>
<evidence type="ECO:0000256" key="1">
    <source>
        <dbReference type="ARBA" id="ARBA00004141"/>
    </source>
</evidence>
<feature type="domain" description="ABC transporter" evidence="10">
    <location>
        <begin position="30"/>
        <end position="285"/>
    </location>
</feature>
<dbReference type="GO" id="GO:0140359">
    <property type="term" value="F:ABC-type transporter activity"/>
    <property type="evidence" value="ECO:0007669"/>
    <property type="project" value="InterPro"/>
</dbReference>
<keyword evidence="4 9" id="KW-0812">Transmembrane</keyword>
<dbReference type="PANTHER" id="PTHR48041:SF22">
    <property type="entry name" value="ABC TRANSPORTER G FAMILY MEMBER 9"/>
    <property type="match status" value="1"/>
</dbReference>
<keyword evidence="8 9" id="KW-0472">Membrane</keyword>
<dbReference type="FunFam" id="3.40.50.300:FF:000337">
    <property type="entry name" value="ABC transporter G family member 22"/>
    <property type="match status" value="1"/>
</dbReference>
<evidence type="ECO:0000313" key="12">
    <source>
        <dbReference type="Proteomes" id="UP001177140"/>
    </source>
</evidence>
<dbReference type="EMBL" id="JAJJMA010003786">
    <property type="protein sequence ID" value="MCL7021714.1"/>
    <property type="molecule type" value="Genomic_DNA"/>
</dbReference>
<keyword evidence="12" id="KW-1185">Reference proteome</keyword>
<dbReference type="GO" id="GO:0005524">
    <property type="term" value="F:ATP binding"/>
    <property type="evidence" value="ECO:0007669"/>
    <property type="project" value="UniProtKB-KW"/>
</dbReference>
<proteinExistence type="inferred from homology"/>
<evidence type="ECO:0000256" key="5">
    <source>
        <dbReference type="ARBA" id="ARBA00022741"/>
    </source>
</evidence>
<dbReference type="AlphaFoldDB" id="A0AA41RKA7"/>
<feature type="transmembrane region" description="Helical" evidence="9">
    <location>
        <begin position="496"/>
        <end position="517"/>
    </location>
</feature>
<accession>A0AA41RKA7</accession>
<organism evidence="11 12">
    <name type="scientific">Papaver nudicaule</name>
    <name type="common">Iceland poppy</name>
    <dbReference type="NCBI Taxonomy" id="74823"/>
    <lineage>
        <taxon>Eukaryota</taxon>
        <taxon>Viridiplantae</taxon>
        <taxon>Streptophyta</taxon>
        <taxon>Embryophyta</taxon>
        <taxon>Tracheophyta</taxon>
        <taxon>Spermatophyta</taxon>
        <taxon>Magnoliopsida</taxon>
        <taxon>Ranunculales</taxon>
        <taxon>Papaveraceae</taxon>
        <taxon>Papaveroideae</taxon>
        <taxon>Papaver</taxon>
    </lineage>
</organism>
<sequence length="631" mass="70619">MEIEQLKDQRDSNGQEVTSFNKKQNYPVTLKFDNIVYKIKTKNRGFLKYTWKNNSKLEEKMILKGVTGEVVAGEMLAMLGPSGSGKTTLLNALGRRLGGDLSGSITYNGKPFSNAMNRKTGFVAQDDKFHPHLTVTETLVFTALLRLPQSFTLEEKTMQAKAVISQLGLTKCKNNIMGGAFIRGVSGGERKRVSIGQEMLINPSLLFLDEPTSGLDSRSAQQVVSILLELAKGGRTVLMSIHQPSTNIFYMFHKILLLSDGNPLYFGKTEKSMDYFSCIGYSMSNANTNPADFLLDLAEGVCLGGLNSEKGLMEIKQDLVSAYKTNLLDIIKDEFLGTGNLQLTPPFEEQMDEDHFSQWNTSWIQQFLVLLKRDLKERKHESFSSLNVGQILVFSCICGLLWWQSSSTHLQDQMGFLFFYSLFWSVRPFYNSMPTFPEERMMLTKERSSSMYRLSSYFIAKTVADLPMELVLPTVFVLITYWMGGLKPTLEHFLKTLAVILYSALVSQGVGLALGAVVMNIRSALKFGSVIVETFFLASGFYVQHVPKFISWCKYISPTYFTYKLLLASQYKADDLYQCGPNNATCKIGSYPAIEKIGLGNEAISISALTVMLVGYRVVAYLALMRIGVSC</sequence>
<name>A0AA41RKA7_PAPNU</name>
<dbReference type="Pfam" id="PF01061">
    <property type="entry name" value="ABC2_membrane"/>
    <property type="match status" value="1"/>
</dbReference>
<dbReference type="InterPro" id="IPR050352">
    <property type="entry name" value="ABCG_transporters"/>
</dbReference>
<keyword evidence="6" id="KW-0067">ATP-binding</keyword>
<dbReference type="PROSITE" id="PS50893">
    <property type="entry name" value="ABC_TRANSPORTER_2"/>
    <property type="match status" value="1"/>
</dbReference>
<dbReference type="InterPro" id="IPR003439">
    <property type="entry name" value="ABC_transporter-like_ATP-bd"/>
</dbReference>
<evidence type="ECO:0000256" key="8">
    <source>
        <dbReference type="ARBA" id="ARBA00023136"/>
    </source>
</evidence>
<gene>
    <name evidence="11" type="ORF">MKW94_007142</name>
</gene>
<feature type="transmembrane region" description="Helical" evidence="9">
    <location>
        <begin position="454"/>
        <end position="484"/>
    </location>
</feature>
<dbReference type="InterPro" id="IPR017871">
    <property type="entry name" value="ABC_transporter-like_CS"/>
</dbReference>
<dbReference type="GO" id="GO:0016887">
    <property type="term" value="F:ATP hydrolysis activity"/>
    <property type="evidence" value="ECO:0007669"/>
    <property type="project" value="InterPro"/>
</dbReference>
<dbReference type="Pfam" id="PF19055">
    <property type="entry name" value="ABC2_membrane_7"/>
    <property type="match status" value="1"/>
</dbReference>
<dbReference type="Gene3D" id="3.40.50.300">
    <property type="entry name" value="P-loop containing nucleotide triphosphate hydrolases"/>
    <property type="match status" value="1"/>
</dbReference>
<dbReference type="Pfam" id="PF00005">
    <property type="entry name" value="ABC_tran"/>
    <property type="match status" value="1"/>
</dbReference>
<dbReference type="InterPro" id="IPR043926">
    <property type="entry name" value="ABCG_dom"/>
</dbReference>
<evidence type="ECO:0000256" key="9">
    <source>
        <dbReference type="SAM" id="Phobius"/>
    </source>
</evidence>